<keyword evidence="2" id="KW-0489">Methyltransferase</keyword>
<gene>
    <name evidence="2" type="ORF">L0P92_31925</name>
</gene>
<dbReference type="Gene3D" id="3.40.50.150">
    <property type="entry name" value="Vaccinia Virus protein VP39"/>
    <property type="match status" value="1"/>
</dbReference>
<dbReference type="GO" id="GO:0032259">
    <property type="term" value="P:methylation"/>
    <property type="evidence" value="ECO:0007669"/>
    <property type="project" value="UniProtKB-KW"/>
</dbReference>
<dbReference type="RefSeq" id="WP_234766536.1">
    <property type="nucleotide sequence ID" value="NZ_JAKEIP010000191.1"/>
</dbReference>
<protein>
    <submittedName>
        <fullName evidence="2">Methyltransferase domain-containing protein</fullName>
    </submittedName>
</protein>
<dbReference type="InterPro" id="IPR029063">
    <property type="entry name" value="SAM-dependent_MTases_sf"/>
</dbReference>
<keyword evidence="3" id="KW-1185">Reference proteome</keyword>
<dbReference type="PANTHER" id="PTHR43591">
    <property type="entry name" value="METHYLTRANSFERASE"/>
    <property type="match status" value="1"/>
</dbReference>
<comment type="caution">
    <text evidence="2">The sequence shown here is derived from an EMBL/GenBank/DDBJ whole genome shotgun (WGS) entry which is preliminary data.</text>
</comment>
<feature type="domain" description="Methyltransferase type 11" evidence="1">
    <location>
        <begin position="43"/>
        <end position="141"/>
    </location>
</feature>
<reference evidence="2" key="1">
    <citation type="submission" date="2022-01" db="EMBL/GenBank/DDBJ databases">
        <title>Draft Genome Sequences of Seven Type Strains of the Genus Streptomyces.</title>
        <authorList>
            <person name="Aziz S."/>
            <person name="Coretto E."/>
            <person name="Chronakova A."/>
            <person name="Sproer C."/>
            <person name="Huber K."/>
            <person name="Nouioui I."/>
            <person name="Gross H."/>
        </authorList>
    </citation>
    <scope>NUCLEOTIDE SEQUENCE</scope>
    <source>
        <strain evidence="2">DSM 103493</strain>
    </source>
</reference>
<dbReference type="Proteomes" id="UP001139384">
    <property type="component" value="Unassembled WGS sequence"/>
</dbReference>
<keyword evidence="2" id="KW-0808">Transferase</keyword>
<dbReference type="SUPFAM" id="SSF53335">
    <property type="entry name" value="S-adenosyl-L-methionine-dependent methyltransferases"/>
    <property type="match status" value="1"/>
</dbReference>
<dbReference type="CDD" id="cd02440">
    <property type="entry name" value="AdoMet_MTases"/>
    <property type="match status" value="1"/>
</dbReference>
<proteinExistence type="predicted"/>
<name>A0A9X1Q2R3_STRM4</name>
<evidence type="ECO:0000259" key="1">
    <source>
        <dbReference type="Pfam" id="PF08241"/>
    </source>
</evidence>
<organism evidence="2 3">
    <name type="scientific">Streptomyces muensis</name>
    <dbReference type="NCBI Taxonomy" id="1077944"/>
    <lineage>
        <taxon>Bacteria</taxon>
        <taxon>Bacillati</taxon>
        <taxon>Actinomycetota</taxon>
        <taxon>Actinomycetes</taxon>
        <taxon>Kitasatosporales</taxon>
        <taxon>Streptomycetaceae</taxon>
        <taxon>Streptomyces</taxon>
    </lineage>
</organism>
<accession>A0A9X1Q2R3</accession>
<evidence type="ECO:0000313" key="3">
    <source>
        <dbReference type="Proteomes" id="UP001139384"/>
    </source>
</evidence>
<dbReference type="EMBL" id="JAKEIP010000191">
    <property type="protein sequence ID" value="MCF1598125.1"/>
    <property type="molecule type" value="Genomic_DNA"/>
</dbReference>
<sequence>MAEQRFDVWASGAAYERYMGRWSRVVAREFLAWLARADGLRWLDVGCGTGVLSAEVAARHRPRAVVGCDRSEGFVSAAARVTTPASGTGSPHYLVADALALPVHDGAFDVAVSALTLNFLPEPSVGVSELTRSVRVGGLVAAYVWDYGDGMDLLRHFWSAAAEADPAAAALDEGRRFRDWRPGPLHSLWTGAGLADVSTTPIGVPTVFADFADLWDPFLSGQGPAPGYVASLAPAARDRLRETLRARLPVAPDGSVPLRARAWAVRGVRGVRP</sequence>
<evidence type="ECO:0000313" key="2">
    <source>
        <dbReference type="EMBL" id="MCF1598125.1"/>
    </source>
</evidence>
<dbReference type="AlphaFoldDB" id="A0A9X1Q2R3"/>
<dbReference type="Pfam" id="PF08241">
    <property type="entry name" value="Methyltransf_11"/>
    <property type="match status" value="1"/>
</dbReference>
<dbReference type="InterPro" id="IPR013216">
    <property type="entry name" value="Methyltransf_11"/>
</dbReference>
<dbReference type="GO" id="GO:0008757">
    <property type="term" value="F:S-adenosylmethionine-dependent methyltransferase activity"/>
    <property type="evidence" value="ECO:0007669"/>
    <property type="project" value="InterPro"/>
</dbReference>